<reference evidence="9" key="2">
    <citation type="journal article" date="2017" name="Int. J. Syst. Evol. Microbiol.">
        <title>Dehalogenimonas formicexedens sp. nov., a chlorinated alkane-respiring bacterium isolated from contaminated groundwater.</title>
        <authorList>
            <person name="Key T.A."/>
            <person name="Bowman K.S."/>
            <person name="Lee I."/>
            <person name="Chun J."/>
            <person name="Albuquerque L."/>
            <person name="da Costa M.S."/>
            <person name="Rainey F.A."/>
            <person name="Moe W.M."/>
        </authorList>
    </citation>
    <scope>NUCLEOTIDE SEQUENCE</scope>
    <source>
        <strain evidence="9">NSZ-14</strain>
    </source>
</reference>
<feature type="transmembrane region" description="Helical" evidence="8">
    <location>
        <begin position="173"/>
        <end position="197"/>
    </location>
</feature>
<dbReference type="PANTHER" id="PTHR30472:SF25">
    <property type="entry name" value="ABC TRANSPORTER PERMEASE PROTEIN MJ0876-RELATED"/>
    <property type="match status" value="1"/>
</dbReference>
<feature type="transmembrane region" description="Helical" evidence="8">
    <location>
        <begin position="118"/>
        <end position="136"/>
    </location>
</feature>
<sequence length="361" mass="38181">MALNSLTQMKAVNAAPSLAVKWHSRVVTMALLLTGLFLLAAFATTIGTVQIPFSSTISIILDKLPFIHIDQTWSDAAQTIITQIRLPRVILAGAVGIALSVAGATYQGLFRNPLADPYLIGVAQGAALGAAIGFILPITFHNVAFSIIPVFAALGAILTVFVVYSIAKVGTSIPVTTLILGGVAVGSLLMALVNFIITISGDKIHGIVFWMMGSFSSSQWSDVEIALPIILLGSGFIFLFARSLNIIQLGEDQAKQLGVDIEKMKVMLLAAATIITAAAVSFVGIIGFVGIIIPHAIRLIWGADYRFLLPFSALVGAIFLIGADIVSRSVGASEIPIGIITALCGAPFFMYLLRKRTKVLF</sequence>
<dbReference type="Gene3D" id="1.10.3470.10">
    <property type="entry name" value="ABC transporter involved in vitamin B12 uptake, BtuC"/>
    <property type="match status" value="1"/>
</dbReference>
<dbReference type="EMBL" id="CP018258">
    <property type="protein sequence ID" value="APV44244.1"/>
    <property type="molecule type" value="Genomic_DNA"/>
</dbReference>
<feature type="transmembrane region" description="Helical" evidence="8">
    <location>
        <begin position="267"/>
        <end position="293"/>
    </location>
</feature>
<comment type="subcellular location">
    <subcellularLocation>
        <location evidence="1">Cell membrane</location>
        <topology evidence="1">Multi-pass membrane protein</topology>
    </subcellularLocation>
</comment>
<proteinExistence type="inferred from homology"/>
<gene>
    <name evidence="9" type="ORF">Dform_00903</name>
    <name evidence="10" type="ORF">Dform_00930</name>
</gene>
<dbReference type="STRING" id="1839801.Dform_00903"/>
<evidence type="ECO:0000256" key="6">
    <source>
        <dbReference type="ARBA" id="ARBA00022989"/>
    </source>
</evidence>
<keyword evidence="5 8" id="KW-0812">Transmembrane</keyword>
<evidence type="ECO:0000256" key="4">
    <source>
        <dbReference type="ARBA" id="ARBA00022475"/>
    </source>
</evidence>
<comment type="similarity">
    <text evidence="2">Belongs to the binding-protein-dependent transport system permease family. FecCD subfamily.</text>
</comment>
<keyword evidence="3" id="KW-0813">Transport</keyword>
<dbReference type="SUPFAM" id="SSF81345">
    <property type="entry name" value="ABC transporter involved in vitamin B12 uptake, BtuC"/>
    <property type="match status" value="1"/>
</dbReference>
<protein>
    <submittedName>
        <fullName evidence="9">Iron complex transport system permease protein</fullName>
    </submittedName>
</protein>
<dbReference type="InterPro" id="IPR037294">
    <property type="entry name" value="ABC_BtuC-like"/>
</dbReference>
<evidence type="ECO:0000313" key="11">
    <source>
        <dbReference type="Proteomes" id="UP000185934"/>
    </source>
</evidence>
<evidence type="ECO:0000256" key="3">
    <source>
        <dbReference type="ARBA" id="ARBA00022448"/>
    </source>
</evidence>
<evidence type="ECO:0000256" key="5">
    <source>
        <dbReference type="ARBA" id="ARBA00022692"/>
    </source>
</evidence>
<dbReference type="KEGG" id="dfo:Dform_00930"/>
<evidence type="ECO:0000313" key="10">
    <source>
        <dbReference type="EMBL" id="APV44271.1"/>
    </source>
</evidence>
<keyword evidence="4" id="KW-1003">Cell membrane</keyword>
<feature type="transmembrane region" description="Helical" evidence="8">
    <location>
        <begin position="335"/>
        <end position="353"/>
    </location>
</feature>
<dbReference type="InterPro" id="IPR000522">
    <property type="entry name" value="ABC_transptr_permease_BtuC"/>
</dbReference>
<dbReference type="Proteomes" id="UP000185934">
    <property type="component" value="Chromosome"/>
</dbReference>
<reference evidence="11" key="1">
    <citation type="submission" date="2016-11" db="EMBL/GenBank/DDBJ databases">
        <title>Dehalogenimonas formicexedens sp. nov., a chlorinated alkane respiring bacterium isolated from contaminated groundwater.</title>
        <authorList>
            <person name="Key T.A."/>
            <person name="Bowman K.S."/>
            <person name="Lee I."/>
            <person name="Chun J."/>
            <person name="Albuquerque L."/>
            <person name="da Costa M.S."/>
            <person name="Rainey F.A."/>
            <person name="Moe W.M."/>
        </authorList>
    </citation>
    <scope>NUCLEOTIDE SEQUENCE [LARGE SCALE GENOMIC DNA]</scope>
    <source>
        <strain evidence="11">NSZ-14</strain>
    </source>
</reference>
<evidence type="ECO:0000313" key="9">
    <source>
        <dbReference type="EMBL" id="APV44244.1"/>
    </source>
</evidence>
<keyword evidence="11" id="KW-1185">Reference proteome</keyword>
<dbReference type="OrthoDB" id="9792889at2"/>
<evidence type="ECO:0000256" key="8">
    <source>
        <dbReference type="SAM" id="Phobius"/>
    </source>
</evidence>
<dbReference type="AlphaFoldDB" id="A0A1P8F6Y8"/>
<dbReference type="KEGG" id="dfo:Dform_00903"/>
<dbReference type="GO" id="GO:0005886">
    <property type="term" value="C:plasma membrane"/>
    <property type="evidence" value="ECO:0007669"/>
    <property type="project" value="UniProtKB-SubCell"/>
</dbReference>
<feature type="transmembrane region" description="Helical" evidence="8">
    <location>
        <begin position="89"/>
        <end position="106"/>
    </location>
</feature>
<dbReference type="CDD" id="cd06550">
    <property type="entry name" value="TM_ABC_iron-siderophores_like"/>
    <property type="match status" value="1"/>
</dbReference>
<evidence type="ECO:0000256" key="2">
    <source>
        <dbReference type="ARBA" id="ARBA00007935"/>
    </source>
</evidence>
<feature type="transmembrane region" description="Helical" evidence="8">
    <location>
        <begin position="143"/>
        <end position="167"/>
    </location>
</feature>
<feature type="transmembrane region" description="Helical" evidence="8">
    <location>
        <begin position="26"/>
        <end position="49"/>
    </location>
</feature>
<dbReference type="EMBL" id="CP018258">
    <property type="protein sequence ID" value="APV44271.1"/>
    <property type="molecule type" value="Genomic_DNA"/>
</dbReference>
<evidence type="ECO:0000256" key="7">
    <source>
        <dbReference type="ARBA" id="ARBA00023136"/>
    </source>
</evidence>
<dbReference type="Pfam" id="PF01032">
    <property type="entry name" value="FecCD"/>
    <property type="match status" value="1"/>
</dbReference>
<organism evidence="9 11">
    <name type="scientific">Dehalogenimonas formicexedens</name>
    <dbReference type="NCBI Taxonomy" id="1839801"/>
    <lineage>
        <taxon>Bacteria</taxon>
        <taxon>Bacillati</taxon>
        <taxon>Chloroflexota</taxon>
        <taxon>Dehalococcoidia</taxon>
        <taxon>Dehalococcoidales</taxon>
        <taxon>Dehalococcoidaceae</taxon>
        <taxon>Dehalogenimonas</taxon>
    </lineage>
</organism>
<keyword evidence="6 8" id="KW-1133">Transmembrane helix</keyword>
<feature type="transmembrane region" description="Helical" evidence="8">
    <location>
        <begin position="305"/>
        <end position="323"/>
    </location>
</feature>
<feature type="transmembrane region" description="Helical" evidence="8">
    <location>
        <begin position="225"/>
        <end position="247"/>
    </location>
</feature>
<dbReference type="FunFam" id="1.10.3470.10:FF:000001">
    <property type="entry name" value="Vitamin B12 ABC transporter permease BtuC"/>
    <property type="match status" value="1"/>
</dbReference>
<keyword evidence="7 8" id="KW-0472">Membrane</keyword>
<accession>A0A1P8F6Y8</accession>
<name>A0A1P8F6Y8_9CHLR</name>
<dbReference type="GO" id="GO:0022857">
    <property type="term" value="F:transmembrane transporter activity"/>
    <property type="evidence" value="ECO:0007669"/>
    <property type="project" value="InterPro"/>
</dbReference>
<evidence type="ECO:0000256" key="1">
    <source>
        <dbReference type="ARBA" id="ARBA00004651"/>
    </source>
</evidence>
<dbReference type="PANTHER" id="PTHR30472">
    <property type="entry name" value="FERRIC ENTEROBACTIN TRANSPORT SYSTEM PERMEASE PROTEIN"/>
    <property type="match status" value="1"/>
</dbReference>